<organism evidence="4 5">
    <name type="scientific">Saccharopolyspora dendranthemae</name>
    <dbReference type="NCBI Taxonomy" id="1181886"/>
    <lineage>
        <taxon>Bacteria</taxon>
        <taxon>Bacillati</taxon>
        <taxon>Actinomycetota</taxon>
        <taxon>Actinomycetes</taxon>
        <taxon>Pseudonocardiales</taxon>
        <taxon>Pseudonocardiaceae</taxon>
        <taxon>Saccharopolyspora</taxon>
    </lineage>
</organism>
<feature type="transmembrane region" description="Helical" evidence="2">
    <location>
        <begin position="129"/>
        <end position="148"/>
    </location>
</feature>
<evidence type="ECO:0000313" key="4">
    <source>
        <dbReference type="EMBL" id="TWF93193.1"/>
    </source>
</evidence>
<feature type="compositionally biased region" description="Basic and acidic residues" evidence="1">
    <location>
        <begin position="189"/>
        <end position="240"/>
    </location>
</feature>
<evidence type="ECO:0000313" key="5">
    <source>
        <dbReference type="Proteomes" id="UP000316184"/>
    </source>
</evidence>
<keyword evidence="2" id="KW-0472">Membrane</keyword>
<name>A0A561U1E7_9PSEU</name>
<comment type="caution">
    <text evidence="4">The sequence shown here is derived from an EMBL/GenBank/DDBJ whole genome shotgun (WGS) entry which is preliminary data.</text>
</comment>
<dbReference type="Pfam" id="PF20177">
    <property type="entry name" value="DUF6542"/>
    <property type="match status" value="1"/>
</dbReference>
<dbReference type="AlphaFoldDB" id="A0A561U1E7"/>
<keyword evidence="2" id="KW-1133">Transmembrane helix</keyword>
<evidence type="ECO:0000259" key="3">
    <source>
        <dbReference type="Pfam" id="PF20177"/>
    </source>
</evidence>
<keyword evidence="5" id="KW-1185">Reference proteome</keyword>
<gene>
    <name evidence="4" type="ORF">FHU35_1533</name>
</gene>
<feature type="region of interest" description="Disordered" evidence="1">
    <location>
        <begin position="158"/>
        <end position="305"/>
    </location>
</feature>
<feature type="region of interest" description="Disordered" evidence="1">
    <location>
        <begin position="1"/>
        <end position="21"/>
    </location>
</feature>
<dbReference type="InterPro" id="IPR046672">
    <property type="entry name" value="DUF6542"/>
</dbReference>
<feature type="transmembrane region" description="Helical" evidence="2">
    <location>
        <begin position="36"/>
        <end position="57"/>
    </location>
</feature>
<feature type="domain" description="DUF6542" evidence="3">
    <location>
        <begin position="33"/>
        <end position="154"/>
    </location>
</feature>
<dbReference type="EMBL" id="VIWX01000005">
    <property type="protein sequence ID" value="TWF93193.1"/>
    <property type="molecule type" value="Genomic_DNA"/>
</dbReference>
<accession>A0A561U1E7</accession>
<keyword evidence="2" id="KW-0812">Transmembrane</keyword>
<feature type="compositionally biased region" description="Basic and acidic residues" evidence="1">
    <location>
        <begin position="249"/>
        <end position="271"/>
    </location>
</feature>
<sequence length="305" mass="32005">MGIVTAIRESQSASTSGNGAPEWGARSAFSTDGVPLWGAVLLAAVPTAIGTVLDTLIWKQPGFIFKTCFFLGCLAAVLLVQRRSVFGPMVQPPLVLGIVMPVLVLITGAGSTSGAGIAGKALSVARPLITSFPIMAGATAVALGIGLLRMFVTQKPETDDFDLGVDPDAKTKKARPVPPPRKKAAQSDPPRKRPAEDRKPRGDARKPRDDARRGDRGNNPRGGDARGGDARGDRRADGRQPRGTGPRDAQGRPKGDAQRRGDVPGRPRPTNDPRAGGPRPPRQGGSGRPRPPEPPPGGRPRRPGQ</sequence>
<evidence type="ECO:0000256" key="2">
    <source>
        <dbReference type="SAM" id="Phobius"/>
    </source>
</evidence>
<reference evidence="4 5" key="1">
    <citation type="submission" date="2019-06" db="EMBL/GenBank/DDBJ databases">
        <title>Sequencing the genomes of 1000 actinobacteria strains.</title>
        <authorList>
            <person name="Klenk H.-P."/>
        </authorList>
    </citation>
    <scope>NUCLEOTIDE SEQUENCE [LARGE SCALE GENOMIC DNA]</scope>
    <source>
        <strain evidence="4 5">DSM 46699</strain>
    </source>
</reference>
<protein>
    <recommendedName>
        <fullName evidence="3">DUF6542 domain-containing protein</fullName>
    </recommendedName>
</protein>
<proteinExistence type="predicted"/>
<feature type="transmembrane region" description="Helical" evidence="2">
    <location>
        <begin position="63"/>
        <end position="81"/>
    </location>
</feature>
<feature type="transmembrane region" description="Helical" evidence="2">
    <location>
        <begin position="93"/>
        <end position="117"/>
    </location>
</feature>
<feature type="compositionally biased region" description="Basic residues" evidence="1">
    <location>
        <begin position="172"/>
        <end position="184"/>
    </location>
</feature>
<dbReference type="Proteomes" id="UP000316184">
    <property type="component" value="Unassembled WGS sequence"/>
</dbReference>
<feature type="compositionally biased region" description="Polar residues" evidence="1">
    <location>
        <begin position="8"/>
        <end position="18"/>
    </location>
</feature>
<evidence type="ECO:0000256" key="1">
    <source>
        <dbReference type="SAM" id="MobiDB-lite"/>
    </source>
</evidence>